<keyword evidence="1" id="KW-0408">Iron</keyword>
<proteinExistence type="inferred from homology"/>
<dbReference type="InterPro" id="IPR050231">
    <property type="entry name" value="Iron_ascorbate_oxido_reductase"/>
</dbReference>
<dbReference type="PROSITE" id="PS51471">
    <property type="entry name" value="FE2OG_OXY"/>
    <property type="match status" value="1"/>
</dbReference>
<gene>
    <name evidence="3" type="ORF">Pcinc_037115</name>
</gene>
<dbReference type="InterPro" id="IPR027443">
    <property type="entry name" value="IPNS-like_sf"/>
</dbReference>
<dbReference type="FunFam" id="2.60.120.330:FF:000038">
    <property type="entry name" value="Si:dkey-10o6.2"/>
    <property type="match status" value="1"/>
</dbReference>
<evidence type="ECO:0000313" key="4">
    <source>
        <dbReference type="Proteomes" id="UP001286313"/>
    </source>
</evidence>
<organism evidence="3 4">
    <name type="scientific">Petrolisthes cinctipes</name>
    <name type="common">Flat porcelain crab</name>
    <dbReference type="NCBI Taxonomy" id="88211"/>
    <lineage>
        <taxon>Eukaryota</taxon>
        <taxon>Metazoa</taxon>
        <taxon>Ecdysozoa</taxon>
        <taxon>Arthropoda</taxon>
        <taxon>Crustacea</taxon>
        <taxon>Multicrustacea</taxon>
        <taxon>Malacostraca</taxon>
        <taxon>Eumalacostraca</taxon>
        <taxon>Eucarida</taxon>
        <taxon>Decapoda</taxon>
        <taxon>Pleocyemata</taxon>
        <taxon>Anomura</taxon>
        <taxon>Galatheoidea</taxon>
        <taxon>Porcellanidae</taxon>
        <taxon>Petrolisthes</taxon>
    </lineage>
</organism>
<dbReference type="SUPFAM" id="SSF51197">
    <property type="entry name" value="Clavaminate synthase-like"/>
    <property type="match status" value="1"/>
</dbReference>
<comment type="caution">
    <text evidence="3">The sequence shown here is derived from an EMBL/GenBank/DDBJ whole genome shotgun (WGS) entry which is preliminary data.</text>
</comment>
<keyword evidence="4" id="KW-1185">Reference proteome</keyword>
<dbReference type="GO" id="GO:0016491">
    <property type="term" value="F:oxidoreductase activity"/>
    <property type="evidence" value="ECO:0007669"/>
    <property type="project" value="UniProtKB-KW"/>
</dbReference>
<dbReference type="AlphaFoldDB" id="A0AAE1ELX2"/>
<evidence type="ECO:0000259" key="2">
    <source>
        <dbReference type="PROSITE" id="PS51471"/>
    </source>
</evidence>
<comment type="similarity">
    <text evidence="1">Belongs to the iron/ascorbate-dependent oxidoreductase family.</text>
</comment>
<dbReference type="Pfam" id="PF14226">
    <property type="entry name" value="DIOX_N"/>
    <property type="match status" value="1"/>
</dbReference>
<protein>
    <recommendedName>
        <fullName evidence="2">Fe2OG dioxygenase domain-containing protein</fullName>
    </recommendedName>
</protein>
<sequence length="262" mass="29356">MSTEVNTIPIVNLGQLGLGVSEEPREEEWLRVAKELKGAFCGVGFVYLDNHGIPSTLVEKVFGSAAKFFSLDKEIKTKYRKKSFGSVEGYVEMDQEQLDDKTDKLFEIRESFYLKYMETGIFPVEEVPELKSHMTALYDACLQLIPRLLTAMSLALDLERDFFTLNHQKLQTMSSCNSSTMRLNYYPPVPPNTPEKSIRCGTHTDYGTITLLFQDSMGGLQVQDVSGSWVEARPIPGTILVNAGDLLQIWTSGKFVATVSTI</sequence>
<dbReference type="InterPro" id="IPR044861">
    <property type="entry name" value="IPNS-like_FE2OG_OXY"/>
</dbReference>
<keyword evidence="1" id="KW-0560">Oxidoreductase</keyword>
<dbReference type="InterPro" id="IPR026992">
    <property type="entry name" value="DIOX_N"/>
</dbReference>
<dbReference type="Pfam" id="PF03171">
    <property type="entry name" value="2OG-FeII_Oxy"/>
    <property type="match status" value="1"/>
</dbReference>
<dbReference type="PANTHER" id="PTHR47990">
    <property type="entry name" value="2-OXOGLUTARATE (2OG) AND FE(II)-DEPENDENT OXYGENASE SUPERFAMILY PROTEIN-RELATED"/>
    <property type="match status" value="1"/>
</dbReference>
<dbReference type="InterPro" id="IPR005123">
    <property type="entry name" value="Oxoglu/Fe-dep_dioxygenase_dom"/>
</dbReference>
<keyword evidence="1" id="KW-0479">Metal-binding</keyword>
<dbReference type="Gene3D" id="2.60.120.330">
    <property type="entry name" value="B-lactam Antibiotic, Isopenicillin N Synthase, Chain"/>
    <property type="match status" value="1"/>
</dbReference>
<dbReference type="EMBL" id="JAWQEG010005843">
    <property type="protein sequence ID" value="KAK3856573.1"/>
    <property type="molecule type" value="Genomic_DNA"/>
</dbReference>
<name>A0AAE1ELX2_PETCI</name>
<accession>A0AAE1ELX2</accession>
<reference evidence="3" key="1">
    <citation type="submission" date="2023-10" db="EMBL/GenBank/DDBJ databases">
        <title>Genome assemblies of two species of porcelain crab, Petrolisthes cinctipes and Petrolisthes manimaculis (Anomura: Porcellanidae).</title>
        <authorList>
            <person name="Angst P."/>
        </authorList>
    </citation>
    <scope>NUCLEOTIDE SEQUENCE</scope>
    <source>
        <strain evidence="3">PB745_01</strain>
        <tissue evidence="3">Gill</tissue>
    </source>
</reference>
<dbReference type="Proteomes" id="UP001286313">
    <property type="component" value="Unassembled WGS sequence"/>
</dbReference>
<dbReference type="GO" id="GO:0046872">
    <property type="term" value="F:metal ion binding"/>
    <property type="evidence" value="ECO:0007669"/>
    <property type="project" value="UniProtKB-KW"/>
</dbReference>
<feature type="domain" description="Fe2OG dioxygenase" evidence="2">
    <location>
        <begin position="177"/>
        <end position="262"/>
    </location>
</feature>
<evidence type="ECO:0000313" key="3">
    <source>
        <dbReference type="EMBL" id="KAK3856573.1"/>
    </source>
</evidence>
<evidence type="ECO:0000256" key="1">
    <source>
        <dbReference type="RuleBase" id="RU003682"/>
    </source>
</evidence>
<dbReference type="PRINTS" id="PR00682">
    <property type="entry name" value="IPNSYNTHASE"/>
</dbReference>